<dbReference type="Gene3D" id="3.50.50.100">
    <property type="match status" value="1"/>
</dbReference>
<dbReference type="RefSeq" id="WP_256398852.1">
    <property type="nucleotide sequence ID" value="NZ_JANHJR010000001.1"/>
</dbReference>
<keyword evidence="4" id="KW-0274">FAD</keyword>
<comment type="caution">
    <text evidence="7">The sequence shown here is derived from an EMBL/GenBank/DDBJ whole genome shotgun (WGS) entry which is preliminary data.</text>
</comment>
<feature type="domain" description="FAD/NAD(P)-binding" evidence="6">
    <location>
        <begin position="4"/>
        <end position="306"/>
    </location>
</feature>
<keyword evidence="3" id="KW-0285">Flavoprotein</keyword>
<dbReference type="EC" id="1.6.5.-" evidence="7"/>
<sequence>MATKVVVLGAGYAGAGTVKDLQKQLGQGVELTWVADVDYHLVLHESHRVIRDPAVQHKITIPVGEIADPGTEFVRGEVTGLDTDERVVEVDDGETTVDYDYVVVALGSQTAYYGIPGLEEYSHTLKGLDDALEIHEAVKDAAQDATRDDRAQVVVGGAGLSGIQSAGEIAEFRDKHRAPMDIYLVEALEEIFPPGDPEIQGALRKRLQENDIEILTDDPITEAEEDVIHFDERDPIDFDVFLWTGGVTGRDAMDGVDVENEHNRLNAEMDFRTSDERVFALGDSAVIDQPGEHPAPPTAQAAWQAAEVVADNVVRAINGQRLETWTHEDKGTVVSVGESAVAHDVYISPVTTFGGFPAKMLKKGIAARWIADLTSWKRAWNAWDAL</sequence>
<name>A0ABD6DHY8_9EURY</name>
<proteinExistence type="inferred from homology"/>
<dbReference type="SUPFAM" id="SSF51905">
    <property type="entry name" value="FAD/NAD(P)-binding domain"/>
    <property type="match status" value="2"/>
</dbReference>
<dbReference type="InterPro" id="IPR036188">
    <property type="entry name" value="FAD/NAD-bd_sf"/>
</dbReference>
<dbReference type="PRINTS" id="PR00368">
    <property type="entry name" value="FADPNR"/>
</dbReference>
<evidence type="ECO:0000313" key="8">
    <source>
        <dbReference type="Proteomes" id="UP001597034"/>
    </source>
</evidence>
<evidence type="ECO:0000256" key="1">
    <source>
        <dbReference type="ARBA" id="ARBA00001974"/>
    </source>
</evidence>
<accession>A0ABD6DHY8</accession>
<gene>
    <name evidence="7" type="ORF">ACFSBL_08055</name>
</gene>
<evidence type="ECO:0000256" key="3">
    <source>
        <dbReference type="ARBA" id="ARBA00022630"/>
    </source>
</evidence>
<dbReference type="Pfam" id="PF07992">
    <property type="entry name" value="Pyr_redox_2"/>
    <property type="match status" value="1"/>
</dbReference>
<dbReference type="AlphaFoldDB" id="A0ABD6DHY8"/>
<comment type="similarity">
    <text evidence="2">Belongs to the NADH dehydrogenase family.</text>
</comment>
<evidence type="ECO:0000313" key="7">
    <source>
        <dbReference type="EMBL" id="MFD1645632.1"/>
    </source>
</evidence>
<evidence type="ECO:0000256" key="4">
    <source>
        <dbReference type="ARBA" id="ARBA00022827"/>
    </source>
</evidence>
<dbReference type="PANTHER" id="PTHR42913:SF3">
    <property type="entry name" value="64 KDA MITOCHONDRIAL NADH DEHYDROGENASE (EUROFUNG)"/>
    <property type="match status" value="1"/>
</dbReference>
<evidence type="ECO:0000256" key="2">
    <source>
        <dbReference type="ARBA" id="ARBA00005272"/>
    </source>
</evidence>
<dbReference type="EMBL" id="JBHUDO010000002">
    <property type="protein sequence ID" value="MFD1645632.1"/>
    <property type="molecule type" value="Genomic_DNA"/>
</dbReference>
<dbReference type="PANTHER" id="PTHR42913">
    <property type="entry name" value="APOPTOSIS-INDUCING FACTOR 1"/>
    <property type="match status" value="1"/>
</dbReference>
<dbReference type="GO" id="GO:0016491">
    <property type="term" value="F:oxidoreductase activity"/>
    <property type="evidence" value="ECO:0007669"/>
    <property type="project" value="UniProtKB-KW"/>
</dbReference>
<dbReference type="Proteomes" id="UP001597034">
    <property type="component" value="Unassembled WGS sequence"/>
</dbReference>
<keyword evidence="5 7" id="KW-0560">Oxidoreductase</keyword>
<keyword evidence="8" id="KW-1185">Reference proteome</keyword>
<comment type="cofactor">
    <cofactor evidence="1">
        <name>FAD</name>
        <dbReference type="ChEBI" id="CHEBI:57692"/>
    </cofactor>
</comment>
<protein>
    <submittedName>
        <fullName evidence="7">NAD(P)/FAD-dependent oxidoreductase</fullName>
        <ecNumber evidence="7">1.6.5.-</ecNumber>
    </submittedName>
</protein>
<evidence type="ECO:0000259" key="6">
    <source>
        <dbReference type="Pfam" id="PF07992"/>
    </source>
</evidence>
<dbReference type="InterPro" id="IPR023753">
    <property type="entry name" value="FAD/NAD-binding_dom"/>
</dbReference>
<reference evidence="7 8" key="1">
    <citation type="journal article" date="2019" name="Int. J. Syst. Evol. Microbiol.">
        <title>The Global Catalogue of Microorganisms (GCM) 10K type strain sequencing project: providing services to taxonomists for standard genome sequencing and annotation.</title>
        <authorList>
            <consortium name="The Broad Institute Genomics Platform"/>
            <consortium name="The Broad Institute Genome Sequencing Center for Infectious Disease"/>
            <person name="Wu L."/>
            <person name="Ma J."/>
        </authorList>
    </citation>
    <scope>NUCLEOTIDE SEQUENCE [LARGE SCALE GENOMIC DNA]</scope>
    <source>
        <strain evidence="7 8">CGMCC 1.10390</strain>
    </source>
</reference>
<evidence type="ECO:0000256" key="5">
    <source>
        <dbReference type="ARBA" id="ARBA00023002"/>
    </source>
</evidence>
<organism evidence="7 8">
    <name type="scientific">Haloarchaeobius litoreus</name>
    <dbReference type="NCBI Taxonomy" id="755306"/>
    <lineage>
        <taxon>Archaea</taxon>
        <taxon>Methanobacteriati</taxon>
        <taxon>Methanobacteriota</taxon>
        <taxon>Stenosarchaea group</taxon>
        <taxon>Halobacteria</taxon>
        <taxon>Halobacteriales</taxon>
        <taxon>Halorubellaceae</taxon>
        <taxon>Haloarchaeobius</taxon>
    </lineage>
</organism>
<dbReference type="InterPro" id="IPR051169">
    <property type="entry name" value="NADH-Q_oxidoreductase"/>
</dbReference>